<evidence type="ECO:0000313" key="3">
    <source>
        <dbReference type="Proteomes" id="UP000324222"/>
    </source>
</evidence>
<proteinExistence type="predicted"/>
<comment type="caution">
    <text evidence="2">The sequence shown here is derived from an EMBL/GenBank/DDBJ whole genome shotgun (WGS) entry which is preliminary data.</text>
</comment>
<feature type="region of interest" description="Disordered" evidence="1">
    <location>
        <begin position="236"/>
        <end position="267"/>
    </location>
</feature>
<reference evidence="2 3" key="1">
    <citation type="submission" date="2019-05" db="EMBL/GenBank/DDBJ databases">
        <title>Another draft genome of Portunus trituberculatus and its Hox gene families provides insights of decapod evolution.</title>
        <authorList>
            <person name="Jeong J.-H."/>
            <person name="Song I."/>
            <person name="Kim S."/>
            <person name="Choi T."/>
            <person name="Kim D."/>
            <person name="Ryu S."/>
            <person name="Kim W."/>
        </authorList>
    </citation>
    <scope>NUCLEOTIDE SEQUENCE [LARGE SCALE GENOMIC DNA]</scope>
    <source>
        <tissue evidence="2">Muscle</tissue>
    </source>
</reference>
<gene>
    <name evidence="2" type="ORF">E2C01_083339</name>
</gene>
<dbReference type="EMBL" id="VSRR010077791">
    <property type="protein sequence ID" value="MPC88436.1"/>
    <property type="molecule type" value="Genomic_DNA"/>
</dbReference>
<feature type="compositionally biased region" description="Low complexity" evidence="1">
    <location>
        <begin position="248"/>
        <end position="260"/>
    </location>
</feature>
<accession>A0A5B7J382</accession>
<feature type="region of interest" description="Disordered" evidence="1">
    <location>
        <begin position="73"/>
        <end position="92"/>
    </location>
</feature>
<feature type="compositionally biased region" description="Polar residues" evidence="1">
    <location>
        <begin position="73"/>
        <end position="82"/>
    </location>
</feature>
<sequence length="299" mass="31956">MRVVVLEALDRSLVMGVAYEAIRSPVVVIFDIFEERCFERGGQDGAARRDCVYTPRVMMPVPANRVNTLATSSPLAPRTHTTAPALPHEPPEVATNNACGGLVTPIKKECDRWWWQPDDTGSVRCPPRSVDQCRGSSVQSPPPSYCYSRLDVPLCVTVDCGADERGAGAGGGGGRTIGRTGAVRGEAAPYRVVVMAEVAGTGLLPSRAALHRRRRRPAPSPQAPLGLAMALGIRRTPAVSQRRHRRLTSATLSDDTTASPTPLPLASATTINTPRLLLLLHTSLSVCPTVCRLPGTTPM</sequence>
<dbReference type="AlphaFoldDB" id="A0A5B7J382"/>
<evidence type="ECO:0000256" key="1">
    <source>
        <dbReference type="SAM" id="MobiDB-lite"/>
    </source>
</evidence>
<organism evidence="2 3">
    <name type="scientific">Portunus trituberculatus</name>
    <name type="common">Swimming crab</name>
    <name type="synonym">Neptunus trituberculatus</name>
    <dbReference type="NCBI Taxonomy" id="210409"/>
    <lineage>
        <taxon>Eukaryota</taxon>
        <taxon>Metazoa</taxon>
        <taxon>Ecdysozoa</taxon>
        <taxon>Arthropoda</taxon>
        <taxon>Crustacea</taxon>
        <taxon>Multicrustacea</taxon>
        <taxon>Malacostraca</taxon>
        <taxon>Eumalacostraca</taxon>
        <taxon>Eucarida</taxon>
        <taxon>Decapoda</taxon>
        <taxon>Pleocyemata</taxon>
        <taxon>Brachyura</taxon>
        <taxon>Eubrachyura</taxon>
        <taxon>Portunoidea</taxon>
        <taxon>Portunidae</taxon>
        <taxon>Portuninae</taxon>
        <taxon>Portunus</taxon>
    </lineage>
</organism>
<evidence type="ECO:0000313" key="2">
    <source>
        <dbReference type="EMBL" id="MPC88436.1"/>
    </source>
</evidence>
<protein>
    <submittedName>
        <fullName evidence="2">Uncharacterized protein</fullName>
    </submittedName>
</protein>
<keyword evidence="3" id="KW-1185">Reference proteome</keyword>
<dbReference type="Proteomes" id="UP000324222">
    <property type="component" value="Unassembled WGS sequence"/>
</dbReference>
<name>A0A5B7J382_PORTR</name>